<dbReference type="OrthoDB" id="378381at2157"/>
<dbReference type="EMBL" id="CP002363">
    <property type="protein sequence ID" value="ADV65177.1"/>
    <property type="molecule type" value="Genomic_DNA"/>
</dbReference>
<accession>E8R9K1</accession>
<dbReference type="HOGENOM" id="CLU_929389_0_0_2"/>
<dbReference type="eggNOG" id="arCOG08855">
    <property type="taxonomic scope" value="Archaea"/>
</dbReference>
<evidence type="ECO:0000259" key="1">
    <source>
        <dbReference type="Pfam" id="PF09339"/>
    </source>
</evidence>
<dbReference type="SUPFAM" id="SSF46785">
    <property type="entry name" value="Winged helix' DNA-binding domain"/>
    <property type="match status" value="1"/>
</dbReference>
<evidence type="ECO:0000313" key="2">
    <source>
        <dbReference type="EMBL" id="ADV65177.1"/>
    </source>
</evidence>
<dbReference type="GO" id="GO:0003677">
    <property type="term" value="F:DNA binding"/>
    <property type="evidence" value="ECO:0007669"/>
    <property type="project" value="InterPro"/>
</dbReference>
<dbReference type="STRING" id="765177.Desmu_0873"/>
<reference evidence="2 3" key="2">
    <citation type="journal article" date="2011" name="Stand. Genomic Sci.">
        <title>Complete genome sequence of Desulfurococcus mucosus type strain (O7/1).</title>
        <authorList>
            <person name="Wirth R."/>
            <person name="Chertkov O."/>
            <person name="Held B."/>
            <person name="Lapidus A."/>
            <person name="Nolan M."/>
            <person name="Lucas S."/>
            <person name="Hammon N."/>
            <person name="Deshpande S."/>
            <person name="Cheng J.F."/>
            <person name="Tapia R."/>
            <person name="Han C."/>
            <person name="Goodwin L."/>
            <person name="Pitluck S."/>
            <person name="Liolios K."/>
            <person name="Ioanna P."/>
            <person name="Ivanova N."/>
            <person name="Mavromatis K."/>
            <person name="Mikhailova N."/>
            <person name="Pati A."/>
            <person name="Chen A."/>
            <person name="Palaniappan K."/>
            <person name="Land M."/>
            <person name="Hauser L."/>
            <person name="Chang Y.J."/>
            <person name="Jeffries C.D."/>
            <person name="Bilek Y."/>
            <person name="Hader T."/>
            <person name="Rohde M."/>
            <person name="Spring S."/>
            <person name="Sikorski J."/>
            <person name="Goker M."/>
            <person name="Woyke T."/>
            <person name="Bristow J."/>
            <person name="Eisen J.A."/>
            <person name="Markowitz V."/>
            <person name="Hugenholtz P."/>
            <person name="Kyrpides N.C."/>
            <person name="Klenk H.P."/>
        </authorList>
    </citation>
    <scope>NUCLEOTIDE SEQUENCE [LARGE SCALE GENOMIC DNA]</scope>
    <source>
        <strain evidence="3">ATCC 35584 / DSM 2162 / JCM 9187 / O7/1</strain>
    </source>
</reference>
<dbReference type="KEGG" id="dmu:Desmu_0873"/>
<dbReference type="InterPro" id="IPR005471">
    <property type="entry name" value="Tscrpt_reg_IclR_N"/>
</dbReference>
<dbReference type="Pfam" id="PF09339">
    <property type="entry name" value="HTH_IclR"/>
    <property type="match status" value="1"/>
</dbReference>
<dbReference type="RefSeq" id="WP_013562399.1">
    <property type="nucleotide sequence ID" value="NC_014961.1"/>
</dbReference>
<proteinExistence type="predicted"/>
<organism evidence="2 3">
    <name type="scientific">Desulfurococcus mucosus (strain ATCC 35584 / DSM 2162 / JCM 9187 / O7/1)</name>
    <dbReference type="NCBI Taxonomy" id="765177"/>
    <lineage>
        <taxon>Archaea</taxon>
        <taxon>Thermoproteota</taxon>
        <taxon>Thermoprotei</taxon>
        <taxon>Desulfurococcales</taxon>
        <taxon>Desulfurococcaceae</taxon>
        <taxon>Desulfurococcus</taxon>
    </lineage>
</organism>
<sequence>MILDDTLAETIALLNNGVSLAEASRMLGISRSQLSRRLNTLMKRGAVLKYLNVFIDRLHTPVSVVISEAKQKAQGLRCLIGSPPTVISYYSYAARPVTISYVRDDYSGVDAGSIVAGTCRAVFYGRITQVLIPLQEAEAVKPRFRLIDSRELVGSPAPLDEADEIIALELFRVFNPCTITGNWRLNDLVKIVEGSLGARDTRHHMVRHVNALTLRRYVYRGDGVYAVILVASDTLETLATLLSQLKESGILIDVEQVNMIGSNPFTGLIHAWISPYKLYEPENGHEFTDGASYSIYPVISAK</sequence>
<dbReference type="GeneID" id="10153570"/>
<keyword evidence="3" id="KW-1185">Reference proteome</keyword>
<dbReference type="InterPro" id="IPR036390">
    <property type="entry name" value="WH_DNA-bd_sf"/>
</dbReference>
<dbReference type="Proteomes" id="UP000001068">
    <property type="component" value="Chromosome"/>
</dbReference>
<gene>
    <name evidence="2" type="ordered locus">Desmu_0873</name>
</gene>
<reference evidence="3" key="1">
    <citation type="submission" date="2010-11" db="EMBL/GenBank/DDBJ databases">
        <title>The complete genome of Desulfurococcus mucosus DSM 2162.</title>
        <authorList>
            <consortium name="US DOE Joint Genome Institute (JGI-PGF)"/>
            <person name="Lucas S."/>
            <person name="Copeland A."/>
            <person name="Lapidus A."/>
            <person name="Bruce D."/>
            <person name="Goodwin L."/>
            <person name="Pitluck S."/>
            <person name="Kyrpides N."/>
            <person name="Mavromatis K."/>
            <person name="Pagani I."/>
            <person name="Ivanova N."/>
            <person name="Ovchinnikova G."/>
            <person name="Chertkov O."/>
            <person name="Held B."/>
            <person name="Brettin T."/>
            <person name="Detter J.C."/>
            <person name="Tapia R."/>
            <person name="Han C."/>
            <person name="Land M."/>
            <person name="Hauser L."/>
            <person name="Markowitz V."/>
            <person name="Cheng J.-F."/>
            <person name="Hugenholtz P."/>
            <person name="Woyke T."/>
            <person name="Wu D."/>
            <person name="Wirth R."/>
            <person name="Bilek Y."/>
            <person name="Hader T."/>
            <person name="Klenk H.-P."/>
            <person name="Eisen J.A."/>
        </authorList>
    </citation>
    <scope>NUCLEOTIDE SEQUENCE [LARGE SCALE GENOMIC DNA]</scope>
    <source>
        <strain evidence="3">ATCC 35584 / DSM 2162 / JCM 9187 / O7/1</strain>
    </source>
</reference>
<feature type="domain" description="HTH iclR-type" evidence="1">
    <location>
        <begin position="12"/>
        <end position="47"/>
    </location>
</feature>
<dbReference type="AlphaFoldDB" id="E8R9K1"/>
<dbReference type="GO" id="GO:0006355">
    <property type="term" value="P:regulation of DNA-templated transcription"/>
    <property type="evidence" value="ECO:0007669"/>
    <property type="project" value="InterPro"/>
</dbReference>
<protein>
    <submittedName>
        <fullName evidence="2">Helix-turn-helix Fis-type</fullName>
    </submittedName>
</protein>
<evidence type="ECO:0000313" key="3">
    <source>
        <dbReference type="Proteomes" id="UP000001068"/>
    </source>
</evidence>
<name>E8R9K1_DESM0</name>